<evidence type="ECO:0000313" key="3">
    <source>
        <dbReference type="Proteomes" id="UP000006334"/>
    </source>
</evidence>
<feature type="chain" id="PRO_5005687068" description="Lipoprotein" evidence="1">
    <location>
        <begin position="26"/>
        <end position="170"/>
    </location>
</feature>
<sequence length="170" mass="19031">MRVFRSFKSVIVLLSLSLIFGCVPAYDKGQDINAGWEGITWGESEKLVNEKLSLTDADRTPFGEYAIIIKSGLVRTLGDFKVNAQPVISANKLVGVILLRKKPLDKKAEINQIKTIFTEKYGQPSVQDSNAIWKYKDMTFQLSDKNNSFLVVITNIKHAEAAVRNIVEPN</sequence>
<dbReference type="EMBL" id="BAEN01000041">
    <property type="protein sequence ID" value="GAC14901.1"/>
    <property type="molecule type" value="Genomic_DNA"/>
</dbReference>
<accession>K6XTA3</accession>
<evidence type="ECO:0000313" key="2">
    <source>
        <dbReference type="EMBL" id="GAC14901.1"/>
    </source>
</evidence>
<name>K6XTA3_9ALTE</name>
<dbReference type="RefSeq" id="WP_008844717.1">
    <property type="nucleotide sequence ID" value="NZ_BAEN01000041.1"/>
</dbReference>
<proteinExistence type="predicted"/>
<dbReference type="PROSITE" id="PS51257">
    <property type="entry name" value="PROKAR_LIPOPROTEIN"/>
    <property type="match status" value="1"/>
</dbReference>
<keyword evidence="3" id="KW-1185">Reference proteome</keyword>
<dbReference type="AlphaFoldDB" id="K6XTA3"/>
<organism evidence="2 3">
    <name type="scientific">Aliiglaciecola lipolytica E3</name>
    <dbReference type="NCBI Taxonomy" id="1127673"/>
    <lineage>
        <taxon>Bacteria</taxon>
        <taxon>Pseudomonadati</taxon>
        <taxon>Pseudomonadota</taxon>
        <taxon>Gammaproteobacteria</taxon>
        <taxon>Alteromonadales</taxon>
        <taxon>Alteromonadaceae</taxon>
        <taxon>Aliiglaciecola</taxon>
    </lineage>
</organism>
<reference evidence="2 3" key="1">
    <citation type="journal article" date="2017" name="Antonie Van Leeuwenhoek">
        <title>Rhizobium rhizosphaerae sp. nov., a novel species isolated from rice rhizosphere.</title>
        <authorList>
            <person name="Zhao J.J."/>
            <person name="Zhang J."/>
            <person name="Zhang R.J."/>
            <person name="Zhang C.W."/>
            <person name="Yin H.Q."/>
            <person name="Zhang X.X."/>
        </authorList>
    </citation>
    <scope>NUCLEOTIDE SEQUENCE [LARGE SCALE GENOMIC DNA]</scope>
    <source>
        <strain evidence="2 3">E3</strain>
    </source>
</reference>
<evidence type="ECO:0008006" key="4">
    <source>
        <dbReference type="Google" id="ProtNLM"/>
    </source>
</evidence>
<gene>
    <name evidence="2" type="ORF">GLIP_2273</name>
</gene>
<protein>
    <recommendedName>
        <fullName evidence="4">Lipoprotein</fullName>
    </recommendedName>
</protein>
<comment type="caution">
    <text evidence="2">The sequence shown here is derived from an EMBL/GenBank/DDBJ whole genome shotgun (WGS) entry which is preliminary data.</text>
</comment>
<keyword evidence="1" id="KW-0732">Signal</keyword>
<dbReference type="Proteomes" id="UP000006334">
    <property type="component" value="Unassembled WGS sequence"/>
</dbReference>
<feature type="signal peptide" evidence="1">
    <location>
        <begin position="1"/>
        <end position="25"/>
    </location>
</feature>
<evidence type="ECO:0000256" key="1">
    <source>
        <dbReference type="SAM" id="SignalP"/>
    </source>
</evidence>